<dbReference type="Pfam" id="PF00664">
    <property type="entry name" value="ABC_membrane"/>
    <property type="match status" value="1"/>
</dbReference>
<dbReference type="SUPFAM" id="SSF56235">
    <property type="entry name" value="N-terminal nucleophile aminohydrolases (Ntn hydrolases)"/>
    <property type="match status" value="1"/>
</dbReference>
<dbReference type="InterPro" id="IPR029055">
    <property type="entry name" value="Ntn_hydrolases_N"/>
</dbReference>
<name>A0AAE0PZT1_9TELE</name>
<dbReference type="InterPro" id="IPR023333">
    <property type="entry name" value="Proteasome_suB-type"/>
</dbReference>
<keyword evidence="9 21" id="KW-0812">Transmembrane</keyword>
<gene>
    <name evidence="24" type="ORF">QTP70_032105</name>
</gene>
<dbReference type="Proteomes" id="UP001274896">
    <property type="component" value="Unassembled WGS sequence"/>
</dbReference>
<dbReference type="InterPro" id="IPR003593">
    <property type="entry name" value="AAA+_ATPase"/>
</dbReference>
<keyword evidence="7" id="KW-0963">Cytoplasm</keyword>
<evidence type="ECO:0000256" key="15">
    <source>
        <dbReference type="ARBA" id="ARBA00022942"/>
    </source>
</evidence>
<dbReference type="PANTHER" id="PTHR43394">
    <property type="entry name" value="ATP-DEPENDENT PERMEASE MDL1, MITOCHONDRIAL"/>
    <property type="match status" value="1"/>
</dbReference>
<dbReference type="InterPro" id="IPR003439">
    <property type="entry name" value="ABC_transporter-like_ATP-bd"/>
</dbReference>
<evidence type="ECO:0000256" key="2">
    <source>
        <dbReference type="ARBA" id="ARBA00004123"/>
    </source>
</evidence>
<keyword evidence="25" id="KW-1185">Reference proteome</keyword>
<evidence type="ECO:0000259" key="23">
    <source>
        <dbReference type="PROSITE" id="PS50929"/>
    </source>
</evidence>
<evidence type="ECO:0000313" key="25">
    <source>
        <dbReference type="Proteomes" id="UP001274896"/>
    </source>
</evidence>
<dbReference type="GO" id="GO:0015421">
    <property type="term" value="F:ABC-type oligopeptide transporter activity"/>
    <property type="evidence" value="ECO:0007669"/>
    <property type="project" value="TreeGrafter"/>
</dbReference>
<feature type="domain" description="ABC transporter" evidence="22">
    <location>
        <begin position="752"/>
        <end position="987"/>
    </location>
</feature>
<evidence type="ECO:0000256" key="11">
    <source>
        <dbReference type="ARBA" id="ARBA00022741"/>
    </source>
</evidence>
<keyword evidence="18 21" id="KW-0472">Membrane</keyword>
<dbReference type="Gene3D" id="3.60.20.10">
    <property type="entry name" value="Glutamine Phosphoribosylpyrophosphate, subunit 1, domain 1"/>
    <property type="match status" value="1"/>
</dbReference>
<proteinExistence type="inferred from homology"/>
<keyword evidence="12" id="KW-0378">Hydrolase</keyword>
<dbReference type="PROSITE" id="PS50893">
    <property type="entry name" value="ABC_TRANSPORTER_2"/>
    <property type="match status" value="1"/>
</dbReference>
<keyword evidence="11" id="KW-0547">Nucleotide-binding</keyword>
<dbReference type="Pfam" id="PF00005">
    <property type="entry name" value="ABC_tran"/>
    <property type="match status" value="1"/>
</dbReference>
<dbReference type="GO" id="GO:0005634">
    <property type="term" value="C:nucleus"/>
    <property type="evidence" value="ECO:0007669"/>
    <property type="project" value="UniProtKB-SubCell"/>
</dbReference>
<dbReference type="GO" id="GO:0012505">
    <property type="term" value="C:endomembrane system"/>
    <property type="evidence" value="ECO:0007669"/>
    <property type="project" value="UniProtKB-SubCell"/>
</dbReference>
<feature type="transmembrane region" description="Helical" evidence="21">
    <location>
        <begin position="286"/>
        <end position="303"/>
    </location>
</feature>
<feature type="transmembrane region" description="Helical" evidence="21">
    <location>
        <begin position="382"/>
        <end position="402"/>
    </location>
</feature>
<comment type="caution">
    <text evidence="24">The sequence shown here is derived from an EMBL/GenBank/DDBJ whole genome shotgun (WGS) entry which is preliminary data.</text>
</comment>
<evidence type="ECO:0000256" key="8">
    <source>
        <dbReference type="ARBA" id="ARBA00022670"/>
    </source>
</evidence>
<dbReference type="Gene3D" id="1.20.1560.10">
    <property type="entry name" value="ABC transporter type 1, transmembrane domain"/>
    <property type="match status" value="1"/>
</dbReference>
<comment type="subcellular location">
    <subcellularLocation>
        <location evidence="3">Endomembrane system</location>
        <topology evidence="3">Multi-pass membrane protein</topology>
    </subcellularLocation>
    <subcellularLocation>
        <location evidence="2">Nucleus</location>
    </subcellularLocation>
</comment>
<dbReference type="AlphaFoldDB" id="A0AAE0PZT1"/>
<evidence type="ECO:0000256" key="16">
    <source>
        <dbReference type="ARBA" id="ARBA00022967"/>
    </source>
</evidence>
<dbReference type="SMART" id="SM00382">
    <property type="entry name" value="AAA"/>
    <property type="match status" value="1"/>
</dbReference>
<dbReference type="InterPro" id="IPR001353">
    <property type="entry name" value="Proteasome_sua/b"/>
</dbReference>
<evidence type="ECO:0000256" key="9">
    <source>
        <dbReference type="ARBA" id="ARBA00022692"/>
    </source>
</evidence>
<dbReference type="CDD" id="cd18590">
    <property type="entry name" value="ABC_6TM_TAP2"/>
    <property type="match status" value="1"/>
</dbReference>
<accession>A0AAE0PZT1</accession>
<evidence type="ECO:0000256" key="4">
    <source>
        <dbReference type="ARBA" id="ARBA00006493"/>
    </source>
</evidence>
<feature type="transmembrane region" description="Helical" evidence="21">
    <location>
        <begin position="473"/>
        <end position="502"/>
    </location>
</feature>
<evidence type="ECO:0000256" key="20">
    <source>
        <dbReference type="PIRSR" id="PIRSR600243-1"/>
    </source>
</evidence>
<feature type="transmembrane region" description="Helical" evidence="21">
    <location>
        <begin position="554"/>
        <end position="574"/>
    </location>
</feature>
<keyword evidence="6" id="KW-0813">Transport</keyword>
<feature type="transmembrane region" description="Helical" evidence="21">
    <location>
        <begin position="433"/>
        <end position="453"/>
    </location>
</feature>
<dbReference type="GO" id="GO:0005524">
    <property type="term" value="F:ATP binding"/>
    <property type="evidence" value="ECO:0007669"/>
    <property type="project" value="UniProtKB-KW"/>
</dbReference>
<dbReference type="PROSITE" id="PS50929">
    <property type="entry name" value="ABC_TM1F"/>
    <property type="match status" value="1"/>
</dbReference>
<sequence>MLEEWTSQPGCLSEEVKTGTTIIAIAFAGGVVLGSDSRVSAGETVVNRVMNKLSKLHDKIYCALSGSAADAQTIAEIVNYQLDVHSIEIEDDPLVRSAATLVKNISYKYKEELSAHLIVAGWDRRSGGQVYVTLDGLLSLQPFAIGGSGSSYIYGFVDAEYRKGMTRQECQKFVVNAGKMGKCMDFCEFDQGQIVMARPLDQNISKTTAFVGCSRSAVVSIYQKWSKEGTVVNRRQGHGRPRLIDARGERRPARVIRSNRRATVTQIAEEVLIESGSYTGYNMWKLLVAVLAVSTDLVMVYVLDLVGTHLRGKVRSLDGGVDLVRQWTEAVLRCSVLCSLFYWRDVRGRLIKRWVMAHCFITPVYETGRLTLFGNWPMEKFAMWLVGSVAAALGCLFWETLIPESNEESSSKEKKQKARVLFMRVLHLYKPDYLFLIGASLFLALAVLCEMFIPLYTGKLIDILQTKYSWDEFLSAIILMTFFSFGSSFSAGCRGGLFMCAIGRFICRVKHQLFSCLLKQEIGFFETTKPGDITSRLSTDTTLMARAVALNMNVLLRTLIKTVGMLYLMFSLSWKLTVLTLMETPLTGLLQNIYDTHYQRLSKEVQDSIARANDAAGEAVSGIRTVKSFNAGQSEKSRYDERLMDTHNIKSRRHTVRIVYLLVRRLTELGAKVAMLYYGRLFVTYGQMTMGNLVSFILYQTSLAQNIRTLIYIFGDMLNSVSASGKVFEYLDRKPEVSTDGTLEPEELKGHISFQNITFTYPTRPDQIVLEDFSLELEPGKMTALVGNSGGGKTTCVSLLQRFYQPQHGRILLDGQPLQNYQHKYLHSKIVAVGQEPVLFSGTIRDNITYGLQDCSLERIEEAARKANAHEFICQLQKGYDTDVGERGSLLGSSQKQRIAIARALIRQPQVILLDEITSFLDPKSEQTIQQALANCPNQTLLVIAHRLKTIEKANQIIVVDQGGIVERGSHQELMEKKGHYYKLKEKLFTENNSNNNNTG</sequence>
<comment type="function">
    <text evidence="19">The proteasome is a multicatalytic proteinase complex which is characterized by its ability to cleave peptides with Arg, Phe, Tyr, Leu, and Glu adjacent to the leaving group at neutral or slightly basic pH. The proteasome has an ATP-dependent proteolytic activity. This subunit is involved in antigen processing to generate class I binding peptides.</text>
</comment>
<dbReference type="CDD" id="cd03762">
    <property type="entry name" value="proteasome_beta_type_6"/>
    <property type="match status" value="1"/>
</dbReference>
<evidence type="ECO:0000256" key="19">
    <source>
        <dbReference type="ARBA" id="ARBA00025456"/>
    </source>
</evidence>
<evidence type="ECO:0000256" key="12">
    <source>
        <dbReference type="ARBA" id="ARBA00022801"/>
    </source>
</evidence>
<evidence type="ECO:0000256" key="14">
    <source>
        <dbReference type="ARBA" id="ARBA00022856"/>
    </source>
</evidence>
<evidence type="ECO:0000313" key="24">
    <source>
        <dbReference type="EMBL" id="KAK3511122.1"/>
    </source>
</evidence>
<dbReference type="SUPFAM" id="SSF52540">
    <property type="entry name" value="P-loop containing nucleoside triphosphate hydrolases"/>
    <property type="match status" value="1"/>
</dbReference>
<keyword evidence="16" id="KW-1278">Translocase</keyword>
<evidence type="ECO:0000259" key="22">
    <source>
        <dbReference type="PROSITE" id="PS50893"/>
    </source>
</evidence>
<evidence type="ECO:0000256" key="17">
    <source>
        <dbReference type="ARBA" id="ARBA00022989"/>
    </source>
</evidence>
<dbReference type="PROSITE" id="PS00854">
    <property type="entry name" value="PROTEASOME_BETA_1"/>
    <property type="match status" value="1"/>
</dbReference>
<evidence type="ECO:0000256" key="6">
    <source>
        <dbReference type="ARBA" id="ARBA00022448"/>
    </source>
</evidence>
<dbReference type="PROSITE" id="PS51476">
    <property type="entry name" value="PROTEASOME_BETA_2"/>
    <property type="match status" value="1"/>
</dbReference>
<dbReference type="GO" id="GO:0016887">
    <property type="term" value="F:ATP hydrolysis activity"/>
    <property type="evidence" value="ECO:0007669"/>
    <property type="project" value="InterPro"/>
</dbReference>
<dbReference type="FunFam" id="3.40.50.300:FF:000140">
    <property type="entry name" value="Lipid A export ATP-binding/permease protein MsbA"/>
    <property type="match status" value="1"/>
</dbReference>
<keyword evidence="17 21" id="KW-1133">Transmembrane helix</keyword>
<dbReference type="InterPro" id="IPR039421">
    <property type="entry name" value="Type_1_exporter"/>
</dbReference>
<dbReference type="EC" id="3.4.25.1" evidence="5"/>
<dbReference type="GO" id="GO:0004298">
    <property type="term" value="F:threonine-type endopeptidase activity"/>
    <property type="evidence" value="ECO:0007669"/>
    <property type="project" value="UniProtKB-KW"/>
</dbReference>
<dbReference type="GO" id="GO:0051603">
    <property type="term" value="P:proteolysis involved in protein catabolic process"/>
    <property type="evidence" value="ECO:0007669"/>
    <property type="project" value="InterPro"/>
</dbReference>
<dbReference type="InterPro" id="IPR000243">
    <property type="entry name" value="Pept_T1A_subB"/>
</dbReference>
<dbReference type="Gene3D" id="3.40.50.300">
    <property type="entry name" value="P-loop containing nucleotide triphosphate hydrolases"/>
    <property type="match status" value="1"/>
</dbReference>
<comment type="catalytic activity">
    <reaction evidence="1">
        <text>Cleavage of peptide bonds with very broad specificity.</text>
        <dbReference type="EC" id="3.4.25.1"/>
    </reaction>
</comment>
<dbReference type="InterPro" id="IPR036640">
    <property type="entry name" value="ABC1_TM_sf"/>
</dbReference>
<evidence type="ECO:0000256" key="10">
    <source>
        <dbReference type="ARBA" id="ARBA00022698"/>
    </source>
</evidence>
<keyword evidence="15" id="KW-0647">Proteasome</keyword>
<keyword evidence="13" id="KW-0067">ATP-binding</keyword>
<dbReference type="GO" id="GO:0005839">
    <property type="term" value="C:proteasome core complex"/>
    <property type="evidence" value="ECO:0007669"/>
    <property type="project" value="InterPro"/>
</dbReference>
<evidence type="ECO:0000256" key="18">
    <source>
        <dbReference type="ARBA" id="ARBA00023136"/>
    </source>
</evidence>
<evidence type="ECO:0000256" key="7">
    <source>
        <dbReference type="ARBA" id="ARBA00022490"/>
    </source>
</evidence>
<evidence type="ECO:0000256" key="1">
    <source>
        <dbReference type="ARBA" id="ARBA00001198"/>
    </source>
</evidence>
<evidence type="ECO:0000256" key="21">
    <source>
        <dbReference type="SAM" id="Phobius"/>
    </source>
</evidence>
<comment type="similarity">
    <text evidence="4">Belongs to the ABC transporter superfamily. ABCB family. MHC peptide exporter (TC 3.A.1.209) subfamily.</text>
</comment>
<keyword evidence="14" id="KW-0571">Peptide transport</keyword>
<keyword evidence="10" id="KW-0888">Threonine protease</keyword>
<keyword evidence="14" id="KW-0653">Protein transport</keyword>
<evidence type="ECO:0000256" key="5">
    <source>
        <dbReference type="ARBA" id="ARBA00012039"/>
    </source>
</evidence>
<dbReference type="FunFam" id="1.20.1560.10:FF:000058">
    <property type="entry name" value="ABC transporter B family member 25"/>
    <property type="match status" value="1"/>
</dbReference>
<dbReference type="EMBL" id="JAUCMX010000025">
    <property type="protein sequence ID" value="KAK3511122.1"/>
    <property type="molecule type" value="Genomic_DNA"/>
</dbReference>
<dbReference type="InterPro" id="IPR016050">
    <property type="entry name" value="Proteasome_bsu_CS"/>
</dbReference>
<feature type="active site" description="Nucleophile" evidence="20">
    <location>
        <position position="20"/>
    </location>
</feature>
<organism evidence="24 25">
    <name type="scientific">Hemibagrus guttatus</name>
    <dbReference type="NCBI Taxonomy" id="175788"/>
    <lineage>
        <taxon>Eukaryota</taxon>
        <taxon>Metazoa</taxon>
        <taxon>Chordata</taxon>
        <taxon>Craniata</taxon>
        <taxon>Vertebrata</taxon>
        <taxon>Euteleostomi</taxon>
        <taxon>Actinopterygii</taxon>
        <taxon>Neopterygii</taxon>
        <taxon>Teleostei</taxon>
        <taxon>Ostariophysi</taxon>
        <taxon>Siluriformes</taxon>
        <taxon>Bagridae</taxon>
        <taxon>Hemibagrus</taxon>
    </lineage>
</organism>
<dbReference type="InterPro" id="IPR011527">
    <property type="entry name" value="ABC1_TM_dom"/>
</dbReference>
<dbReference type="SUPFAM" id="SSF90123">
    <property type="entry name" value="ABC transporter transmembrane region"/>
    <property type="match status" value="1"/>
</dbReference>
<protein>
    <recommendedName>
        <fullName evidence="5">proteasome endopeptidase complex</fullName>
        <ecNumber evidence="5">3.4.25.1</ecNumber>
    </recommendedName>
</protein>
<reference evidence="24" key="1">
    <citation type="submission" date="2023-06" db="EMBL/GenBank/DDBJ databases">
        <title>Male Hemibagrus guttatus genome.</title>
        <authorList>
            <person name="Bian C."/>
        </authorList>
    </citation>
    <scope>NUCLEOTIDE SEQUENCE</scope>
    <source>
        <strain evidence="24">Male_cb2023</strain>
        <tissue evidence="24">Muscle</tissue>
    </source>
</reference>
<evidence type="ECO:0000256" key="3">
    <source>
        <dbReference type="ARBA" id="ARBA00004127"/>
    </source>
</evidence>
<evidence type="ECO:0000256" key="13">
    <source>
        <dbReference type="ARBA" id="ARBA00022840"/>
    </source>
</evidence>
<feature type="domain" description="ABC transmembrane type-1" evidence="23">
    <location>
        <begin position="437"/>
        <end position="719"/>
    </location>
</feature>
<dbReference type="PANTHER" id="PTHR43394:SF14">
    <property type="entry name" value="TRANSPORTER 2, ATP BINDING CASSETTE SUBFAMILY B"/>
    <property type="match status" value="1"/>
</dbReference>
<dbReference type="PRINTS" id="PR00141">
    <property type="entry name" value="PROTEASOME"/>
</dbReference>
<dbReference type="Pfam" id="PF00227">
    <property type="entry name" value="Proteasome"/>
    <property type="match status" value="1"/>
</dbReference>
<keyword evidence="8" id="KW-0645">Protease</keyword>
<dbReference type="InterPro" id="IPR027417">
    <property type="entry name" value="P-loop_NTPase"/>
</dbReference>
<dbReference type="GO" id="GO:0016020">
    <property type="term" value="C:membrane"/>
    <property type="evidence" value="ECO:0007669"/>
    <property type="project" value="InterPro"/>
</dbReference>